<feature type="non-terminal residue" evidence="1">
    <location>
        <position position="75"/>
    </location>
</feature>
<reference evidence="1 2" key="1">
    <citation type="journal article" date="2018" name="New Phytol.">
        <title>Phylogenomics of Endogonaceae and evolution of mycorrhizas within Mucoromycota.</title>
        <authorList>
            <person name="Chang Y."/>
            <person name="Desiro A."/>
            <person name="Na H."/>
            <person name="Sandor L."/>
            <person name="Lipzen A."/>
            <person name="Clum A."/>
            <person name="Barry K."/>
            <person name="Grigoriev I.V."/>
            <person name="Martin F.M."/>
            <person name="Stajich J.E."/>
            <person name="Smith M.E."/>
            <person name="Bonito G."/>
            <person name="Spatafora J.W."/>
        </authorList>
    </citation>
    <scope>NUCLEOTIDE SEQUENCE [LARGE SCALE GENOMIC DNA]</scope>
    <source>
        <strain evidence="1 2">GMNB39</strain>
    </source>
</reference>
<evidence type="ECO:0000313" key="1">
    <source>
        <dbReference type="EMBL" id="RUP45425.1"/>
    </source>
</evidence>
<sequence length="75" mass="8609">MSCTIAKSIMMQNGLTWSFVRCASSFSQTFSSMMLPLLENPDHLLRKPHLEGWYDSNVWSFIVDHALQDLRGMVT</sequence>
<dbReference type="OrthoDB" id="2441193at2759"/>
<dbReference type="EMBL" id="RBNI01007315">
    <property type="protein sequence ID" value="RUP45425.1"/>
    <property type="molecule type" value="Genomic_DNA"/>
</dbReference>
<proteinExistence type="predicted"/>
<keyword evidence="2" id="KW-1185">Reference proteome</keyword>
<name>A0A433D3M2_9FUNG</name>
<gene>
    <name evidence="1" type="ORF">BC936DRAFT_148206</name>
</gene>
<organism evidence="1 2">
    <name type="scientific">Jimgerdemannia flammicorona</name>
    <dbReference type="NCBI Taxonomy" id="994334"/>
    <lineage>
        <taxon>Eukaryota</taxon>
        <taxon>Fungi</taxon>
        <taxon>Fungi incertae sedis</taxon>
        <taxon>Mucoromycota</taxon>
        <taxon>Mucoromycotina</taxon>
        <taxon>Endogonomycetes</taxon>
        <taxon>Endogonales</taxon>
        <taxon>Endogonaceae</taxon>
        <taxon>Jimgerdemannia</taxon>
    </lineage>
</organism>
<dbReference type="AlphaFoldDB" id="A0A433D3M2"/>
<comment type="caution">
    <text evidence="1">The sequence shown here is derived from an EMBL/GenBank/DDBJ whole genome shotgun (WGS) entry which is preliminary data.</text>
</comment>
<evidence type="ECO:0000313" key="2">
    <source>
        <dbReference type="Proteomes" id="UP000268093"/>
    </source>
</evidence>
<dbReference type="Proteomes" id="UP000268093">
    <property type="component" value="Unassembled WGS sequence"/>
</dbReference>
<accession>A0A433D3M2</accession>
<protein>
    <submittedName>
        <fullName evidence="1">Uncharacterized protein</fullName>
    </submittedName>
</protein>